<dbReference type="STRING" id="296218.AWN68_11980"/>
<feature type="coiled-coil region" evidence="2">
    <location>
        <begin position="893"/>
        <end position="927"/>
    </location>
</feature>
<reference evidence="4 5" key="1">
    <citation type="submission" date="2016-01" db="EMBL/GenBank/DDBJ databases">
        <title>Genome sequencing of Roseivirga echinicomitans KMM 6058.</title>
        <authorList>
            <person name="Selvaratnam C."/>
            <person name="Thevarajoo S."/>
            <person name="Goh K.M."/>
            <person name="Ee R."/>
            <person name="Chan K.-G."/>
            <person name="Chong C.S."/>
        </authorList>
    </citation>
    <scope>NUCLEOTIDE SEQUENCE [LARGE SCALE GENOMIC DNA]</scope>
    <source>
        <strain evidence="4 5">KMM 6058</strain>
    </source>
</reference>
<dbReference type="RefSeq" id="WP_068419015.1">
    <property type="nucleotide sequence ID" value="NZ_LRDB01000051.1"/>
</dbReference>
<dbReference type="AlphaFoldDB" id="A0A150X185"/>
<dbReference type="SUPFAM" id="SSF110296">
    <property type="entry name" value="Oligoxyloglucan reducing end-specific cellobiohydrolase"/>
    <property type="match status" value="1"/>
</dbReference>
<evidence type="ECO:0000256" key="1">
    <source>
        <dbReference type="ARBA" id="ARBA00022737"/>
    </source>
</evidence>
<dbReference type="InterPro" id="IPR052025">
    <property type="entry name" value="Xyloglucanase_GH74"/>
</dbReference>
<name>A0A150X185_9BACT</name>
<evidence type="ECO:0000313" key="5">
    <source>
        <dbReference type="Proteomes" id="UP000075615"/>
    </source>
</evidence>
<evidence type="ECO:0000259" key="3">
    <source>
        <dbReference type="Pfam" id="PF15902"/>
    </source>
</evidence>
<dbReference type="PANTHER" id="PTHR43739:SF5">
    <property type="entry name" value="EXO-ALPHA-SIALIDASE"/>
    <property type="match status" value="1"/>
</dbReference>
<sequence length="1032" mass="114655">MNKKILFTLIVFIGLLGSVSAQKIDISLLEDMKPRSIGPAGASGRITAFDVELNNPDIIYAGTAAGGLWLSENGGSTWDVLFDDGKSASIGSIAINQNNPNEIWVGTGEGNPRNSMNNGAGIYKTIDKGRTWEFLGLERTNGIHRIILNPNDPKIAVVAATGTPWGENPERGIYKTTDGGKTWTKTLYIDVKTGAADLVVDPSNPNKLIAAMWEHRRWPWFFNSGGAGSGIFVSLDGGDTWNRRTAEDGLPKGDLGRIGLAFAPSDPNRVYAYVESKSNAIFRSDDGGFNWQQVSKDGDRNIGGRPFYYADIYVDPINENRIYSIHSTVTVSEDGGKTWGSFVSGGKVHTDHHAWWIHPEDPSFILDGHDGGLTYTRDRGKNWHFVTSLPLTQFYHVRVDNDIPYNIYGGAQDNGSWRGPSQSWFRGGIRNFYWQRLSTGDGFDMAPDPRDNRYGWSMGQGGNLNYYDRVTGLMNKVRPVHPEGVALRFNWNAALEVDKIDKSVAYYGSQFLHKTNDRGASWEIISPDLTTNDPAKQDYKSGGLTYDNTAAENHTTISAIGPSPKQAGVIWVGTDDGNVQVTQDGGKTWNNVVSNMKGLPANAWITQVQPSEYDAAEAFVVIDNHRMHDWTPYVYHTKNFGRTWTRLVDDTDMRGATLSFVQDPIEPKLMFTGTEFGLWVSVDAGTTWSQWTNGYGSIPTQDMVIHPREHDLVIATFGRSFWVLDDIRPLRAMATMGMKNLMDKQVQAFDAPDAYKAFIGESFGYRANLVGDAIFEGDNRSPNAMISFYFKGKDDKTERVKVEILDDKGVVIKTINQNAKNGLNRFEWRLDSDGANPSAGRFSRGPDVFPGKYTIRVSYKNEKSEAKVNVFPDPRIEVNTQDMIAKRVFMEKYNELQSKVSSMTTDLRNAKAAVEKVNARVREEQKTVADPVVKRGQEMIKAIDELYYQISSKPAPQGSYSDRTVLSAKLSLVRGAMQSVQLPITKNDETAMKLIEAAIPPMEAKVKALLGNDFAAYKNYVNGLGLKLISDK</sequence>
<keyword evidence="1" id="KW-0677">Repeat</keyword>
<dbReference type="EMBL" id="LRDB01000051">
    <property type="protein sequence ID" value="KYG72471.1"/>
    <property type="molecule type" value="Genomic_DNA"/>
</dbReference>
<dbReference type="InterPro" id="IPR036278">
    <property type="entry name" value="Sialidase_sf"/>
</dbReference>
<dbReference type="InterPro" id="IPR015943">
    <property type="entry name" value="WD40/YVTN_repeat-like_dom_sf"/>
</dbReference>
<dbReference type="Pfam" id="PF15902">
    <property type="entry name" value="Sortilin-Vps10"/>
    <property type="match status" value="1"/>
</dbReference>
<accession>A0A150X185</accession>
<dbReference type="Gene3D" id="2.130.10.10">
    <property type="entry name" value="YVTN repeat-like/Quinoprotein amine dehydrogenase"/>
    <property type="match status" value="5"/>
</dbReference>
<dbReference type="InterPro" id="IPR031778">
    <property type="entry name" value="Sortilin_N"/>
</dbReference>
<organism evidence="4 5">
    <name type="scientific">Roseivirga echinicomitans</name>
    <dbReference type="NCBI Taxonomy" id="296218"/>
    <lineage>
        <taxon>Bacteria</taxon>
        <taxon>Pseudomonadati</taxon>
        <taxon>Bacteroidota</taxon>
        <taxon>Cytophagia</taxon>
        <taxon>Cytophagales</taxon>
        <taxon>Roseivirgaceae</taxon>
        <taxon>Roseivirga</taxon>
    </lineage>
</organism>
<keyword evidence="2" id="KW-0175">Coiled coil</keyword>
<dbReference type="CDD" id="cd15482">
    <property type="entry name" value="Sialidase_non-viral"/>
    <property type="match status" value="1"/>
</dbReference>
<evidence type="ECO:0000313" key="4">
    <source>
        <dbReference type="EMBL" id="KYG72471.1"/>
    </source>
</evidence>
<dbReference type="GO" id="GO:0010411">
    <property type="term" value="P:xyloglucan metabolic process"/>
    <property type="evidence" value="ECO:0007669"/>
    <property type="project" value="TreeGrafter"/>
</dbReference>
<dbReference type="OrthoDB" id="9757809at2"/>
<feature type="domain" description="Sortilin N-terminal" evidence="3">
    <location>
        <begin position="280"/>
        <end position="387"/>
    </location>
</feature>
<dbReference type="SUPFAM" id="SSF50939">
    <property type="entry name" value="Sialidases"/>
    <property type="match status" value="1"/>
</dbReference>
<proteinExistence type="predicted"/>
<keyword evidence="5" id="KW-1185">Reference proteome</keyword>
<gene>
    <name evidence="4" type="ORF">AWN68_11980</name>
</gene>
<protein>
    <recommendedName>
        <fullName evidence="3">Sortilin N-terminal domain-containing protein</fullName>
    </recommendedName>
</protein>
<evidence type="ECO:0000256" key="2">
    <source>
        <dbReference type="SAM" id="Coils"/>
    </source>
</evidence>
<dbReference type="PANTHER" id="PTHR43739">
    <property type="entry name" value="XYLOGLUCANASE (EUROFUNG)"/>
    <property type="match status" value="1"/>
</dbReference>
<dbReference type="Proteomes" id="UP000075615">
    <property type="component" value="Unassembled WGS sequence"/>
</dbReference>
<dbReference type="Gene3D" id="2.60.40.4070">
    <property type="match status" value="1"/>
</dbReference>
<comment type="caution">
    <text evidence="4">The sequence shown here is derived from an EMBL/GenBank/DDBJ whole genome shotgun (WGS) entry which is preliminary data.</text>
</comment>